<evidence type="ECO:0000313" key="2">
    <source>
        <dbReference type="EMBL" id="QPI48015.1"/>
    </source>
</evidence>
<keyword evidence="3" id="KW-1185">Reference proteome</keyword>
<organism evidence="2 3">
    <name type="scientific">Massilia antarctica</name>
    <dbReference type="NCBI Taxonomy" id="2765360"/>
    <lineage>
        <taxon>Bacteria</taxon>
        <taxon>Pseudomonadati</taxon>
        <taxon>Pseudomonadota</taxon>
        <taxon>Betaproteobacteria</taxon>
        <taxon>Burkholderiales</taxon>
        <taxon>Oxalobacteraceae</taxon>
        <taxon>Telluria group</taxon>
        <taxon>Massilia</taxon>
    </lineage>
</organism>
<feature type="signal peptide" evidence="1">
    <location>
        <begin position="1"/>
        <end position="25"/>
    </location>
</feature>
<feature type="chain" id="PRO_5047315120" evidence="1">
    <location>
        <begin position="26"/>
        <end position="258"/>
    </location>
</feature>
<proteinExistence type="predicted"/>
<sequence>MKQTRFLQILAALAMSFAGALSAHSAPVHPPDQAKKEGLAREVISEAARKELLAREEVSQAVAPIKSQLDLERYLKMVPPKSNPLYLLSPTARERFLASVTFNEKGLTGFGFEDLQRELSQEQIAKVLALFGSESSAKYIKPSADTRAPGPGGSNNCVENPGELAPVFCEDGDGDGGFGGFDGPSGGGDGGGGGGGGGAGGCMGCEGSPRIPPVPPDKKLPGALDPIMLANGDVYHMYCDFGGSTCSPMNFKLCKAKC</sequence>
<gene>
    <name evidence="2" type="ORF">IV454_20945</name>
</gene>
<accession>A0AA48W895</accession>
<keyword evidence="1" id="KW-0732">Signal</keyword>
<name>A0AA48W895_9BURK</name>
<reference evidence="2 3" key="1">
    <citation type="submission" date="2020-11" db="EMBL/GenBank/DDBJ databases">
        <authorList>
            <person name="Sun Q."/>
        </authorList>
    </citation>
    <scope>NUCLEOTIDE SEQUENCE [LARGE SCALE GENOMIC DNA]</scope>
    <source>
        <strain evidence="2 3">P8398</strain>
    </source>
</reference>
<dbReference type="RefSeq" id="WP_206087659.1">
    <property type="nucleotide sequence ID" value="NZ_CP065053.1"/>
</dbReference>
<dbReference type="EMBL" id="CP065053">
    <property type="protein sequence ID" value="QPI48015.1"/>
    <property type="molecule type" value="Genomic_DNA"/>
</dbReference>
<dbReference type="Proteomes" id="UP000662888">
    <property type="component" value="Chromosome"/>
</dbReference>
<protein>
    <submittedName>
        <fullName evidence="2">Uncharacterized protein</fullName>
    </submittedName>
</protein>
<evidence type="ECO:0000313" key="3">
    <source>
        <dbReference type="Proteomes" id="UP000662888"/>
    </source>
</evidence>
<evidence type="ECO:0000256" key="1">
    <source>
        <dbReference type="SAM" id="SignalP"/>
    </source>
</evidence>